<keyword evidence="2" id="KW-0812">Transmembrane</keyword>
<evidence type="ECO:0000256" key="1">
    <source>
        <dbReference type="SAM" id="MobiDB-lite"/>
    </source>
</evidence>
<feature type="transmembrane region" description="Helical" evidence="2">
    <location>
        <begin position="129"/>
        <end position="148"/>
    </location>
</feature>
<feature type="chain" id="PRO_5036136762" description="Cation/H+ exchanger domain-containing protein" evidence="3">
    <location>
        <begin position="21"/>
        <end position="447"/>
    </location>
</feature>
<organism evidence="4 8">
    <name type="scientific">Cafeteria roenbergensis</name>
    <name type="common">Marine flagellate</name>
    <dbReference type="NCBI Taxonomy" id="33653"/>
    <lineage>
        <taxon>Eukaryota</taxon>
        <taxon>Sar</taxon>
        <taxon>Stramenopiles</taxon>
        <taxon>Bigyra</taxon>
        <taxon>Opalozoa</taxon>
        <taxon>Bicosoecida</taxon>
        <taxon>Cafeteriaceae</taxon>
        <taxon>Cafeteria</taxon>
    </lineage>
</organism>
<keyword evidence="3" id="KW-0732">Signal</keyword>
<dbReference type="EMBL" id="VLTO01000033">
    <property type="protein sequence ID" value="KAA0173470.1"/>
    <property type="molecule type" value="Genomic_DNA"/>
</dbReference>
<feature type="transmembrane region" description="Helical" evidence="2">
    <location>
        <begin position="254"/>
        <end position="276"/>
    </location>
</feature>
<keyword evidence="2" id="KW-0472">Membrane</keyword>
<name>A0A5A8CDI0_CAFRO</name>
<evidence type="ECO:0000313" key="8">
    <source>
        <dbReference type="Proteomes" id="UP000323011"/>
    </source>
</evidence>
<evidence type="ECO:0000256" key="3">
    <source>
        <dbReference type="SAM" id="SignalP"/>
    </source>
</evidence>
<sequence>MTVVGLIVALLSVALPVVQLETGTENVVAVGALGTAVVFVGGVVTDVLRREAGRRRLDGGTVLGATAALEAVTGGAAAMLAGGLGGGRDTGVVFVLLVVLFLALVSALGATWERAAAATAATELERQSFVFVLELTTATFTVLVFVLSQRLDDWEFWASIALKAFGVIFVDTRLHQDIARGLRAGVWHLQYTNSREAAVFAARAERSLLAEQLAATVCLAVLATEEAALSLGVVDLPVITAGSAANRGTSMAAITATVVTFAVLALVTVPVSEWLVRRKLARSRLRKAMLVALGMVLIRGWRNRARTASAAAGGQDASASGHSLRSGALTGEPSDRELKSSKGRLPEAVASAAIATAAETATATGLTLEHEPAGGSAPPGLLAAAKIAAAAAPPSPGAASPGSAPADVGQPVHFAITFRRDFLLMTVFSVVASVSGAYATRAVLTAS</sequence>
<feature type="signal peptide" evidence="3">
    <location>
        <begin position="1"/>
        <end position="20"/>
    </location>
</feature>
<proteinExistence type="predicted"/>
<feature type="region of interest" description="Disordered" evidence="1">
    <location>
        <begin position="311"/>
        <end position="342"/>
    </location>
</feature>
<feature type="transmembrane region" description="Helical" evidence="2">
    <location>
        <begin position="90"/>
        <end position="108"/>
    </location>
</feature>
<gene>
    <name evidence="6" type="ORF">FNF27_05110</name>
    <name evidence="4" type="ORF">FNF29_04848</name>
    <name evidence="5" type="ORF">FNF31_06434</name>
</gene>
<reference evidence="7 8" key="1">
    <citation type="submission" date="2019-07" db="EMBL/GenBank/DDBJ databases">
        <title>Genomes of Cafeteria roenbergensis.</title>
        <authorList>
            <person name="Fischer M.G."/>
            <person name="Hackl T."/>
            <person name="Roman M."/>
        </authorList>
    </citation>
    <scope>NUCLEOTIDE SEQUENCE [LARGE SCALE GENOMIC DNA]</scope>
    <source>
        <strain evidence="4 8">BVI</strain>
        <strain evidence="5 9">Cflag</strain>
        <strain evidence="6 7">E4-10P</strain>
    </source>
</reference>
<evidence type="ECO:0008006" key="10">
    <source>
        <dbReference type="Google" id="ProtNLM"/>
    </source>
</evidence>
<keyword evidence="2" id="KW-1133">Transmembrane helix</keyword>
<dbReference type="EMBL" id="VLTM01000098">
    <property type="protein sequence ID" value="KAA0153731.1"/>
    <property type="molecule type" value="Genomic_DNA"/>
</dbReference>
<feature type="transmembrane region" description="Helical" evidence="2">
    <location>
        <begin position="30"/>
        <end position="48"/>
    </location>
</feature>
<evidence type="ECO:0000313" key="7">
    <source>
        <dbReference type="Proteomes" id="UP000322899"/>
    </source>
</evidence>
<feature type="compositionally biased region" description="Low complexity" evidence="1">
    <location>
        <begin position="311"/>
        <end position="321"/>
    </location>
</feature>
<dbReference type="Proteomes" id="UP000323011">
    <property type="component" value="Unassembled WGS sequence"/>
</dbReference>
<dbReference type="EMBL" id="VLTN01000030">
    <property type="protein sequence ID" value="KAA0150958.1"/>
    <property type="molecule type" value="Genomic_DNA"/>
</dbReference>
<keyword evidence="8" id="KW-1185">Reference proteome</keyword>
<dbReference type="AlphaFoldDB" id="A0A5A8CDI0"/>
<evidence type="ECO:0000256" key="2">
    <source>
        <dbReference type="SAM" id="Phobius"/>
    </source>
</evidence>
<evidence type="ECO:0000313" key="4">
    <source>
        <dbReference type="EMBL" id="KAA0150958.1"/>
    </source>
</evidence>
<evidence type="ECO:0000313" key="6">
    <source>
        <dbReference type="EMBL" id="KAA0173470.1"/>
    </source>
</evidence>
<protein>
    <recommendedName>
        <fullName evidence="10">Cation/H+ exchanger domain-containing protein</fullName>
    </recommendedName>
</protein>
<dbReference type="Proteomes" id="UP000325113">
    <property type="component" value="Unassembled WGS sequence"/>
</dbReference>
<comment type="caution">
    <text evidence="4">The sequence shown here is derived from an EMBL/GenBank/DDBJ whole genome shotgun (WGS) entry which is preliminary data.</text>
</comment>
<evidence type="ECO:0000313" key="5">
    <source>
        <dbReference type="EMBL" id="KAA0153731.1"/>
    </source>
</evidence>
<feature type="transmembrane region" description="Helical" evidence="2">
    <location>
        <begin position="422"/>
        <end position="444"/>
    </location>
</feature>
<accession>A0A5A8CDI0</accession>
<evidence type="ECO:0000313" key="9">
    <source>
        <dbReference type="Proteomes" id="UP000325113"/>
    </source>
</evidence>
<dbReference type="Proteomes" id="UP000322899">
    <property type="component" value="Unassembled WGS sequence"/>
</dbReference>
<feature type="transmembrane region" description="Helical" evidence="2">
    <location>
        <begin position="60"/>
        <end position="84"/>
    </location>
</feature>